<dbReference type="GeneID" id="9229468"/>
<feature type="compositionally biased region" description="Basic and acidic residues" evidence="1">
    <location>
        <begin position="37"/>
        <end position="53"/>
    </location>
</feature>
<keyword evidence="3" id="KW-1185">Reference proteome</keyword>
<feature type="compositionally biased region" description="Basic and acidic residues" evidence="1">
    <location>
        <begin position="89"/>
        <end position="103"/>
    </location>
</feature>
<dbReference type="RefSeq" id="XP_002848144.1">
    <property type="nucleotide sequence ID" value="XM_002848098.1"/>
</dbReference>
<proteinExistence type="predicted"/>
<evidence type="ECO:0000256" key="1">
    <source>
        <dbReference type="SAM" id="MobiDB-lite"/>
    </source>
</evidence>
<dbReference type="EMBL" id="DS995703">
    <property type="protein sequence ID" value="EEQ30831.1"/>
    <property type="molecule type" value="Genomic_DNA"/>
</dbReference>
<feature type="region of interest" description="Disordered" evidence="1">
    <location>
        <begin position="89"/>
        <end position="115"/>
    </location>
</feature>
<dbReference type="VEuPathDB" id="FungiDB:MCYG_03650"/>
<dbReference type="Proteomes" id="UP000002035">
    <property type="component" value="Unassembled WGS sequence"/>
</dbReference>
<gene>
    <name evidence="2" type="ORF">MCYG_03650</name>
</gene>
<name>C5FJH0_ARTOC</name>
<dbReference type="AlphaFoldDB" id="C5FJH0"/>
<evidence type="ECO:0000313" key="2">
    <source>
        <dbReference type="EMBL" id="EEQ30831.1"/>
    </source>
</evidence>
<feature type="region of interest" description="Disordered" evidence="1">
    <location>
        <begin position="37"/>
        <end position="68"/>
    </location>
</feature>
<sequence length="115" mass="12939">MQEQKQHHHHQHKQHQAEATVFKPCSGSAVSVAHDYEPGAKKELRRARQEAKSHAVSTAPSNEPQQHVLTKSCLGAFTVWDKKGERTRIRREGERAIKRENRGAGRGGASHPRHS</sequence>
<organism evidence="2 3">
    <name type="scientific">Arthroderma otae (strain ATCC MYA-4605 / CBS 113480)</name>
    <name type="common">Microsporum canis</name>
    <dbReference type="NCBI Taxonomy" id="554155"/>
    <lineage>
        <taxon>Eukaryota</taxon>
        <taxon>Fungi</taxon>
        <taxon>Dikarya</taxon>
        <taxon>Ascomycota</taxon>
        <taxon>Pezizomycotina</taxon>
        <taxon>Eurotiomycetes</taxon>
        <taxon>Eurotiomycetidae</taxon>
        <taxon>Onygenales</taxon>
        <taxon>Arthrodermataceae</taxon>
        <taxon>Microsporum</taxon>
    </lineage>
</organism>
<evidence type="ECO:0000313" key="3">
    <source>
        <dbReference type="Proteomes" id="UP000002035"/>
    </source>
</evidence>
<reference evidence="3" key="1">
    <citation type="journal article" date="2012" name="MBio">
        <title>Comparative genome analysis of Trichophyton rubrum and related dermatophytes reveals candidate genes involved in infection.</title>
        <authorList>
            <person name="Martinez D.A."/>
            <person name="Oliver B.G."/>
            <person name="Graeser Y."/>
            <person name="Goldberg J.M."/>
            <person name="Li W."/>
            <person name="Martinez-Rossi N.M."/>
            <person name="Monod M."/>
            <person name="Shelest E."/>
            <person name="Barton R.C."/>
            <person name="Birch E."/>
            <person name="Brakhage A.A."/>
            <person name="Chen Z."/>
            <person name="Gurr S.J."/>
            <person name="Heiman D."/>
            <person name="Heitman J."/>
            <person name="Kosti I."/>
            <person name="Rossi A."/>
            <person name="Saif S."/>
            <person name="Samalova M."/>
            <person name="Saunders C.W."/>
            <person name="Shea T."/>
            <person name="Summerbell R.C."/>
            <person name="Xu J."/>
            <person name="Young S."/>
            <person name="Zeng Q."/>
            <person name="Birren B.W."/>
            <person name="Cuomo C.A."/>
            <person name="White T.C."/>
        </authorList>
    </citation>
    <scope>NUCLEOTIDE SEQUENCE [LARGE SCALE GENOMIC DNA]</scope>
    <source>
        <strain evidence="3">ATCC MYA-4605 / CBS 113480</strain>
    </source>
</reference>
<accession>C5FJH0</accession>
<protein>
    <submittedName>
        <fullName evidence="2">Uncharacterized protein</fullName>
    </submittedName>
</protein>
<feature type="compositionally biased region" description="Polar residues" evidence="1">
    <location>
        <begin position="55"/>
        <end position="68"/>
    </location>
</feature>
<dbReference type="HOGENOM" id="CLU_2108480_0_0_1"/>